<dbReference type="Gene3D" id="3.40.1190.20">
    <property type="match status" value="1"/>
</dbReference>
<dbReference type="GO" id="GO:0005524">
    <property type="term" value="F:ATP binding"/>
    <property type="evidence" value="ECO:0007669"/>
    <property type="project" value="UniProtKB-UniRule"/>
</dbReference>
<dbReference type="GO" id="GO:0019303">
    <property type="term" value="P:D-ribose catabolic process"/>
    <property type="evidence" value="ECO:0007669"/>
    <property type="project" value="UniProtKB-UniRule"/>
</dbReference>
<dbReference type="NCBIfam" id="TIGR02152">
    <property type="entry name" value="D_ribokin_bact"/>
    <property type="match status" value="1"/>
</dbReference>
<feature type="domain" description="Carbohydrate kinase PfkB" evidence="14">
    <location>
        <begin position="5"/>
        <end position="296"/>
    </location>
</feature>
<evidence type="ECO:0000256" key="10">
    <source>
        <dbReference type="ARBA" id="ARBA00022842"/>
    </source>
</evidence>
<feature type="binding site" evidence="13">
    <location>
        <position position="143"/>
    </location>
    <ligand>
        <name>substrate</name>
    </ligand>
</feature>
<accession>A0A1W2H1Q1</accession>
<comment type="subcellular location">
    <subcellularLocation>
        <location evidence="13">Cytoplasm</location>
    </subcellularLocation>
</comment>
<feature type="binding site" evidence="13">
    <location>
        <position position="187"/>
    </location>
    <ligand>
        <name>ATP</name>
        <dbReference type="ChEBI" id="CHEBI:30616"/>
    </ligand>
</feature>
<evidence type="ECO:0000313" key="16">
    <source>
        <dbReference type="Proteomes" id="UP000192333"/>
    </source>
</evidence>
<comment type="pathway">
    <text evidence="13">Carbohydrate metabolism; D-ribose degradation; D-ribose 5-phosphate from beta-D-ribopyranose: step 2/2.</text>
</comment>
<dbReference type="STRING" id="758820.SAMN00777080_1112"/>
<dbReference type="PROSITE" id="PS00584">
    <property type="entry name" value="PFKB_KINASES_2"/>
    <property type="match status" value="1"/>
</dbReference>
<evidence type="ECO:0000256" key="11">
    <source>
        <dbReference type="ARBA" id="ARBA00022958"/>
    </source>
</evidence>
<keyword evidence="11 13" id="KW-0630">Potassium</keyword>
<feature type="binding site" evidence="13">
    <location>
        <position position="285"/>
    </location>
    <ligand>
        <name>K(+)</name>
        <dbReference type="ChEBI" id="CHEBI:29103"/>
    </ligand>
</feature>
<evidence type="ECO:0000256" key="12">
    <source>
        <dbReference type="ARBA" id="ARBA00023277"/>
    </source>
</evidence>
<dbReference type="PANTHER" id="PTHR10584">
    <property type="entry name" value="SUGAR KINASE"/>
    <property type="match status" value="1"/>
</dbReference>
<dbReference type="GO" id="GO:0004747">
    <property type="term" value="F:ribokinase activity"/>
    <property type="evidence" value="ECO:0007669"/>
    <property type="project" value="UniProtKB-UniRule"/>
</dbReference>
<feature type="binding site" evidence="13">
    <location>
        <position position="288"/>
    </location>
    <ligand>
        <name>K(+)</name>
        <dbReference type="ChEBI" id="CHEBI:29103"/>
    </ligand>
</feature>
<dbReference type="NCBIfam" id="NF008353">
    <property type="entry name" value="PRK11142.1"/>
    <property type="match status" value="1"/>
</dbReference>
<dbReference type="EMBL" id="LT838813">
    <property type="protein sequence ID" value="SMD42552.1"/>
    <property type="molecule type" value="Genomic_DNA"/>
</dbReference>
<comment type="subunit">
    <text evidence="13">Homodimer.</text>
</comment>
<evidence type="ECO:0000256" key="5">
    <source>
        <dbReference type="ARBA" id="ARBA00022679"/>
    </source>
</evidence>
<dbReference type="RefSeq" id="WP_084119338.1">
    <property type="nucleotide sequence ID" value="NZ_LT838813.1"/>
</dbReference>
<keyword evidence="10 13" id="KW-0460">Magnesium</keyword>
<feature type="binding site" evidence="13">
    <location>
        <position position="249"/>
    </location>
    <ligand>
        <name>K(+)</name>
        <dbReference type="ChEBI" id="CHEBI:29103"/>
    </ligand>
</feature>
<feature type="binding site" evidence="13">
    <location>
        <position position="290"/>
    </location>
    <ligand>
        <name>K(+)</name>
        <dbReference type="ChEBI" id="CHEBI:29103"/>
    </ligand>
</feature>
<keyword evidence="7 13" id="KW-0547">Nucleotide-binding</keyword>
<keyword evidence="8 13" id="KW-0418">Kinase</keyword>
<evidence type="ECO:0000256" key="9">
    <source>
        <dbReference type="ARBA" id="ARBA00022840"/>
    </source>
</evidence>
<dbReference type="Proteomes" id="UP000192333">
    <property type="component" value="Chromosome I"/>
</dbReference>
<dbReference type="GO" id="GO:0005829">
    <property type="term" value="C:cytosol"/>
    <property type="evidence" value="ECO:0007669"/>
    <property type="project" value="TreeGrafter"/>
</dbReference>
<comment type="similarity">
    <text evidence="13">Belongs to the carbohydrate kinase PfkB family. Ribokinase subfamily.</text>
</comment>
<comment type="similarity">
    <text evidence="1">Belongs to the carbohydrate kinase pfkB family.</text>
</comment>
<keyword evidence="12 13" id="KW-0119">Carbohydrate metabolism</keyword>
<protein>
    <recommendedName>
        <fullName evidence="3 13">Ribokinase</fullName>
        <shortName evidence="13">RK</shortName>
        <ecNumber evidence="2 13">2.7.1.15</ecNumber>
    </recommendedName>
</protein>
<feature type="binding site" evidence="13">
    <location>
        <begin position="223"/>
        <end position="228"/>
    </location>
    <ligand>
        <name>ATP</name>
        <dbReference type="ChEBI" id="CHEBI:30616"/>
    </ligand>
</feature>
<dbReference type="PANTHER" id="PTHR10584:SF166">
    <property type="entry name" value="RIBOKINASE"/>
    <property type="match status" value="1"/>
</dbReference>
<gene>
    <name evidence="13" type="primary">rbsK</name>
    <name evidence="15" type="ORF">SAMN00777080_1112</name>
</gene>
<keyword evidence="6 13" id="KW-0479">Metal-binding</keyword>
<sequence length="302" mass="31923">MKDKPKILVIGSANMDMVIKTDHFPVPGETIIGGNFSLIPGGKGANQAVAAARLGGEVGFLAQLGEDVFGARNLENYRKEGINISLIKLNPNKPSGVALITVDKSGENTIIVAPGANETLSVDDLYKAKDSFEAADMILIQLEIQLSVVFEACKMAFDLGKKIILNPAPAAILQPEIFPFLFLITPNETEAEQLTGVKVFDKHTAFEASEMLMAKGVENVIVTMGAAGAYVHTREFKGIIPTKKVIALDSTAAGDTFNGALAVALVKGGGMKEAVEFALKAATISVTKMGAQSSIPYLKDLS</sequence>
<name>A0A1W2H1Q1_9BACT</name>
<evidence type="ECO:0000256" key="8">
    <source>
        <dbReference type="ARBA" id="ARBA00022777"/>
    </source>
</evidence>
<evidence type="ECO:0000256" key="6">
    <source>
        <dbReference type="ARBA" id="ARBA00022723"/>
    </source>
</evidence>
<dbReference type="OrthoDB" id="9775849at2"/>
<dbReference type="SUPFAM" id="SSF53613">
    <property type="entry name" value="Ribokinase-like"/>
    <property type="match status" value="1"/>
</dbReference>
<organism evidence="15 16">
    <name type="scientific">Aquiflexum balticum DSM 16537</name>
    <dbReference type="NCBI Taxonomy" id="758820"/>
    <lineage>
        <taxon>Bacteria</taxon>
        <taxon>Pseudomonadati</taxon>
        <taxon>Bacteroidota</taxon>
        <taxon>Cytophagia</taxon>
        <taxon>Cytophagales</taxon>
        <taxon>Cyclobacteriaceae</taxon>
        <taxon>Aquiflexum</taxon>
    </lineage>
</organism>
<feature type="binding site" evidence="13">
    <location>
        <position position="251"/>
    </location>
    <ligand>
        <name>K(+)</name>
        <dbReference type="ChEBI" id="CHEBI:29103"/>
    </ligand>
</feature>
<dbReference type="HAMAP" id="MF_01987">
    <property type="entry name" value="Ribokinase"/>
    <property type="match status" value="1"/>
</dbReference>
<evidence type="ECO:0000256" key="7">
    <source>
        <dbReference type="ARBA" id="ARBA00022741"/>
    </source>
</evidence>
<proteinExistence type="inferred from homology"/>
<feature type="binding site" evidence="13">
    <location>
        <position position="255"/>
    </location>
    <ligand>
        <name>substrate</name>
    </ligand>
</feature>
<dbReference type="InterPro" id="IPR029056">
    <property type="entry name" value="Ribokinase-like"/>
</dbReference>
<reference evidence="16" key="1">
    <citation type="submission" date="2017-04" db="EMBL/GenBank/DDBJ databases">
        <authorList>
            <person name="Varghese N."/>
            <person name="Submissions S."/>
        </authorList>
    </citation>
    <scope>NUCLEOTIDE SEQUENCE [LARGE SCALE GENOMIC DNA]</scope>
    <source>
        <strain evidence="16">DSM 16537</strain>
    </source>
</reference>
<dbReference type="UniPathway" id="UPA00916">
    <property type="reaction ID" value="UER00889"/>
</dbReference>
<keyword evidence="4 13" id="KW-0963">Cytoplasm</keyword>
<evidence type="ECO:0000256" key="3">
    <source>
        <dbReference type="ARBA" id="ARBA00016943"/>
    </source>
</evidence>
<comment type="function">
    <text evidence="13">Catalyzes the phosphorylation of ribose at O-5 in a reaction requiring ATP and magnesium. The resulting D-ribose-5-phosphate can then be used either for sythesis of nucleotides, histidine, and tryptophan, or as a component of the pentose phosphate pathway.</text>
</comment>
<evidence type="ECO:0000256" key="13">
    <source>
        <dbReference type="HAMAP-Rule" id="MF_01987"/>
    </source>
</evidence>
<dbReference type="InterPro" id="IPR011877">
    <property type="entry name" value="Ribokinase"/>
</dbReference>
<feature type="binding site" evidence="13">
    <location>
        <begin position="42"/>
        <end position="46"/>
    </location>
    <ligand>
        <name>substrate</name>
    </ligand>
</feature>
<comment type="caution">
    <text evidence="13">Lacks conserved residue(s) required for the propagation of feature annotation.</text>
</comment>
<feature type="binding site" evidence="13">
    <location>
        <begin position="14"/>
        <end position="16"/>
    </location>
    <ligand>
        <name>substrate</name>
    </ligand>
</feature>
<comment type="catalytic activity">
    <reaction evidence="13">
        <text>D-ribose + ATP = D-ribose 5-phosphate + ADP + H(+)</text>
        <dbReference type="Rhea" id="RHEA:13697"/>
        <dbReference type="ChEBI" id="CHEBI:15378"/>
        <dbReference type="ChEBI" id="CHEBI:30616"/>
        <dbReference type="ChEBI" id="CHEBI:47013"/>
        <dbReference type="ChEBI" id="CHEBI:78346"/>
        <dbReference type="ChEBI" id="CHEBI:456216"/>
        <dbReference type="EC" id="2.7.1.15"/>
    </reaction>
</comment>
<dbReference type="Pfam" id="PF00294">
    <property type="entry name" value="PfkB"/>
    <property type="match status" value="1"/>
</dbReference>
<feature type="binding site" evidence="13">
    <location>
        <position position="294"/>
    </location>
    <ligand>
        <name>K(+)</name>
        <dbReference type="ChEBI" id="CHEBI:29103"/>
    </ligand>
</feature>
<dbReference type="PRINTS" id="PR00990">
    <property type="entry name" value="RIBOKINASE"/>
</dbReference>
<keyword evidence="9 13" id="KW-0067">ATP-binding</keyword>
<comment type="cofactor">
    <cofactor evidence="13">
        <name>Mg(2+)</name>
        <dbReference type="ChEBI" id="CHEBI:18420"/>
    </cofactor>
    <text evidence="13">Requires a divalent cation, most likely magnesium in vivo, as an electrophilic catalyst to aid phosphoryl group transfer. It is the chelate of the metal and the nucleotide that is the actual substrate.</text>
</comment>
<comment type="activity regulation">
    <text evidence="13">Activated by a monovalent cation that binds near, but not in, the active site. The most likely occupant of the site in vivo is potassium. Ion binding induces a conformational change that may alter substrate affinity.</text>
</comment>
<evidence type="ECO:0000259" key="14">
    <source>
        <dbReference type="Pfam" id="PF00294"/>
    </source>
</evidence>
<feature type="binding site" evidence="13">
    <location>
        <begin position="254"/>
        <end position="255"/>
    </location>
    <ligand>
        <name>ATP</name>
        <dbReference type="ChEBI" id="CHEBI:30616"/>
    </ligand>
</feature>
<dbReference type="EC" id="2.7.1.15" evidence="2 13"/>
<keyword evidence="16" id="KW-1185">Reference proteome</keyword>
<dbReference type="GO" id="GO:0046872">
    <property type="term" value="F:metal ion binding"/>
    <property type="evidence" value="ECO:0007669"/>
    <property type="project" value="UniProtKB-KW"/>
</dbReference>
<evidence type="ECO:0000256" key="2">
    <source>
        <dbReference type="ARBA" id="ARBA00012035"/>
    </source>
</evidence>
<dbReference type="InterPro" id="IPR002139">
    <property type="entry name" value="Ribo/fructo_kinase"/>
</dbReference>
<dbReference type="AlphaFoldDB" id="A0A1W2H1Q1"/>
<keyword evidence="5 13" id="KW-0808">Transferase</keyword>
<dbReference type="CDD" id="cd01174">
    <property type="entry name" value="ribokinase"/>
    <property type="match status" value="1"/>
</dbReference>
<feature type="active site" description="Proton acceptor" evidence="13">
    <location>
        <position position="255"/>
    </location>
</feature>
<dbReference type="InterPro" id="IPR011611">
    <property type="entry name" value="PfkB_dom"/>
</dbReference>
<evidence type="ECO:0000313" key="15">
    <source>
        <dbReference type="EMBL" id="SMD42552.1"/>
    </source>
</evidence>
<evidence type="ECO:0000256" key="1">
    <source>
        <dbReference type="ARBA" id="ARBA00005380"/>
    </source>
</evidence>
<dbReference type="FunFam" id="3.40.1190.20:FF:000012">
    <property type="entry name" value="Ribokinase"/>
    <property type="match status" value="1"/>
</dbReference>
<evidence type="ECO:0000256" key="4">
    <source>
        <dbReference type="ARBA" id="ARBA00022490"/>
    </source>
</evidence>
<dbReference type="InterPro" id="IPR002173">
    <property type="entry name" value="Carboh/pur_kinase_PfkB_CS"/>
</dbReference>